<dbReference type="Pfam" id="PF00990">
    <property type="entry name" value="GGDEF"/>
    <property type="match status" value="1"/>
</dbReference>
<dbReference type="EMBL" id="CP059693">
    <property type="protein sequence ID" value="WDE13793.1"/>
    <property type="molecule type" value="Genomic_DNA"/>
</dbReference>
<dbReference type="Gene3D" id="3.30.70.270">
    <property type="match status" value="1"/>
</dbReference>
<dbReference type="PANTHER" id="PTHR45138:SF9">
    <property type="entry name" value="DIGUANYLATE CYCLASE DGCM-RELATED"/>
    <property type="match status" value="1"/>
</dbReference>
<dbReference type="InterPro" id="IPR011006">
    <property type="entry name" value="CheY-like_superfamily"/>
</dbReference>
<dbReference type="EC" id="2.7.7.65" evidence="1"/>
<feature type="modified residue" description="4-aspartylphosphate" evidence="3">
    <location>
        <position position="60"/>
    </location>
</feature>
<dbReference type="SMART" id="SM00448">
    <property type="entry name" value="REC"/>
    <property type="match status" value="1"/>
</dbReference>
<dbReference type="Gene3D" id="3.40.50.2300">
    <property type="match status" value="1"/>
</dbReference>
<organism evidence="6 7">
    <name type="scientific">Thalassomonas haliotis</name>
    <dbReference type="NCBI Taxonomy" id="485448"/>
    <lineage>
        <taxon>Bacteria</taxon>
        <taxon>Pseudomonadati</taxon>
        <taxon>Pseudomonadota</taxon>
        <taxon>Gammaproteobacteria</taxon>
        <taxon>Alteromonadales</taxon>
        <taxon>Colwelliaceae</taxon>
        <taxon>Thalassomonas</taxon>
    </lineage>
</organism>
<dbReference type="Pfam" id="PF00072">
    <property type="entry name" value="Response_reg"/>
    <property type="match status" value="1"/>
</dbReference>
<dbReference type="PANTHER" id="PTHR45138">
    <property type="entry name" value="REGULATORY COMPONENTS OF SENSORY TRANSDUCTION SYSTEM"/>
    <property type="match status" value="1"/>
</dbReference>
<comment type="catalytic activity">
    <reaction evidence="2">
        <text>2 GTP = 3',3'-c-di-GMP + 2 diphosphate</text>
        <dbReference type="Rhea" id="RHEA:24898"/>
        <dbReference type="ChEBI" id="CHEBI:33019"/>
        <dbReference type="ChEBI" id="CHEBI:37565"/>
        <dbReference type="ChEBI" id="CHEBI:58805"/>
        <dbReference type="EC" id="2.7.7.65"/>
    </reaction>
</comment>
<dbReference type="SMART" id="SM00267">
    <property type="entry name" value="GGDEF"/>
    <property type="match status" value="1"/>
</dbReference>
<evidence type="ECO:0000259" key="5">
    <source>
        <dbReference type="PROSITE" id="PS50887"/>
    </source>
</evidence>
<dbReference type="PROSITE" id="PS50887">
    <property type="entry name" value="GGDEF"/>
    <property type="match status" value="1"/>
</dbReference>
<evidence type="ECO:0000313" key="6">
    <source>
        <dbReference type="EMBL" id="WDE13793.1"/>
    </source>
</evidence>
<dbReference type="NCBIfam" id="TIGR00254">
    <property type="entry name" value="GGDEF"/>
    <property type="match status" value="1"/>
</dbReference>
<dbReference type="SUPFAM" id="SSF55073">
    <property type="entry name" value="Nucleotide cyclase"/>
    <property type="match status" value="1"/>
</dbReference>
<evidence type="ECO:0000256" key="1">
    <source>
        <dbReference type="ARBA" id="ARBA00012528"/>
    </source>
</evidence>
<keyword evidence="7" id="KW-1185">Reference proteome</keyword>
<dbReference type="InterPro" id="IPR029787">
    <property type="entry name" value="Nucleotide_cyclase"/>
</dbReference>
<dbReference type="CDD" id="cd01949">
    <property type="entry name" value="GGDEF"/>
    <property type="match status" value="1"/>
</dbReference>
<reference evidence="6 7" key="1">
    <citation type="journal article" date="2022" name="Mar. Drugs">
        <title>Bioassay-Guided Fractionation Leads to the Detection of Cholic Acid Generated by the Rare Thalassomonas sp.</title>
        <authorList>
            <person name="Pheiffer F."/>
            <person name="Schneider Y.K."/>
            <person name="Hansen E.H."/>
            <person name="Andersen J.H."/>
            <person name="Isaksson J."/>
            <person name="Busche T."/>
            <person name="R C."/>
            <person name="Kalinowski J."/>
            <person name="Zyl L.V."/>
            <person name="Trindade M."/>
        </authorList>
    </citation>
    <scope>NUCLEOTIDE SEQUENCE [LARGE SCALE GENOMIC DNA]</scope>
    <source>
        <strain evidence="6 7">A5K-61T</strain>
    </source>
</reference>
<feature type="domain" description="Response regulatory" evidence="4">
    <location>
        <begin position="12"/>
        <end position="128"/>
    </location>
</feature>
<keyword evidence="3" id="KW-0597">Phosphoprotein</keyword>
<dbReference type="InterPro" id="IPR001789">
    <property type="entry name" value="Sig_transdc_resp-reg_receiver"/>
</dbReference>
<sequence>MKEKNQLARQYRILLVEDEPTNIQMIAGYLSSDYILTIAKTRKKALELLASSPFDLMLLDIQLPDGNGFEICQHVVANREKYGNISIIFMTSLNSPNDEARGLSLGGNDYIHKPVNEVVLRARVKLQIQLIRKNELLEHFTCFDGLTEIPNRRAFDEQLKKEWHRARREHKLLSLAILDIDYFKQYNDLYGHPAGDQCLRIMAANLTSSFVRNSDFIARYGGEEFAVLLYGTDLETSIQLMEKSLAAFIEKNIEHQGSSIRSCVTFSAGICTANPKADSSSNFLNTADKELYLAKDLGRAQICGKRLAPLPK</sequence>
<gene>
    <name evidence="6" type="ORF">H3N35_10365</name>
</gene>
<accession>A0ABY7VLG9</accession>
<dbReference type="PROSITE" id="PS50110">
    <property type="entry name" value="RESPONSE_REGULATORY"/>
    <property type="match status" value="1"/>
</dbReference>
<dbReference type="InterPro" id="IPR000160">
    <property type="entry name" value="GGDEF_dom"/>
</dbReference>
<evidence type="ECO:0000256" key="3">
    <source>
        <dbReference type="PROSITE-ProRule" id="PRU00169"/>
    </source>
</evidence>
<feature type="domain" description="GGDEF" evidence="5">
    <location>
        <begin position="171"/>
        <end position="307"/>
    </location>
</feature>
<dbReference type="InterPro" id="IPR050469">
    <property type="entry name" value="Diguanylate_Cyclase"/>
</dbReference>
<evidence type="ECO:0000259" key="4">
    <source>
        <dbReference type="PROSITE" id="PS50110"/>
    </source>
</evidence>
<proteinExistence type="predicted"/>
<dbReference type="SUPFAM" id="SSF52172">
    <property type="entry name" value="CheY-like"/>
    <property type="match status" value="1"/>
</dbReference>
<evidence type="ECO:0000313" key="7">
    <source>
        <dbReference type="Proteomes" id="UP001215231"/>
    </source>
</evidence>
<dbReference type="RefSeq" id="WP_274054232.1">
    <property type="nucleotide sequence ID" value="NZ_CP059693.1"/>
</dbReference>
<dbReference type="InterPro" id="IPR043128">
    <property type="entry name" value="Rev_trsase/Diguanyl_cyclase"/>
</dbReference>
<evidence type="ECO:0000256" key="2">
    <source>
        <dbReference type="ARBA" id="ARBA00034247"/>
    </source>
</evidence>
<protein>
    <recommendedName>
        <fullName evidence="1">diguanylate cyclase</fullName>
        <ecNumber evidence="1">2.7.7.65</ecNumber>
    </recommendedName>
</protein>
<dbReference type="Proteomes" id="UP001215231">
    <property type="component" value="Chromosome"/>
</dbReference>
<name>A0ABY7VLG9_9GAMM</name>